<comment type="caution">
    <text evidence="1">The sequence shown here is derived from an EMBL/GenBank/DDBJ whole genome shotgun (WGS) entry which is preliminary data.</text>
</comment>
<name>A0A1V8NU66_CITBR</name>
<evidence type="ECO:0000313" key="2">
    <source>
        <dbReference type="Proteomes" id="UP000192573"/>
    </source>
</evidence>
<evidence type="ECO:0008006" key="3">
    <source>
        <dbReference type="Google" id="ProtNLM"/>
    </source>
</evidence>
<sequence>MSQLLHLRCTSHELPDFSRLLKESGAESLSVRGLTREQLQHRTVLLIEAHIDQRALMAWCEELEEHLVAGGLIVFNGHLAYPLFYGLELFRVAASRRRDDLVLEKVHEHPVFADVDSEHLSFRRGVAGFYARGGNPPPSGATVIHRLKKDGTPVDWIWRRPQGGVILMHSGNNMWLFQNDGTSASRIAPQLLTWMLEYIASAQR</sequence>
<evidence type="ECO:0000313" key="1">
    <source>
        <dbReference type="EMBL" id="OQM39966.1"/>
    </source>
</evidence>
<accession>A0A1V8NU66</accession>
<reference evidence="1 2" key="1">
    <citation type="submission" date="2017-03" db="EMBL/GenBank/DDBJ databases">
        <authorList>
            <person name="Afonso C.L."/>
            <person name="Miller P.J."/>
            <person name="Scott M.A."/>
            <person name="Spackman E."/>
            <person name="Goraichik I."/>
            <person name="Dimitrov K.M."/>
            <person name="Suarez D.L."/>
            <person name="Swayne D.E."/>
        </authorList>
    </citation>
    <scope>NUCLEOTIDE SEQUENCE [LARGE SCALE GENOMIC DNA]</scope>
    <source>
        <strain evidence="1 2">ATCC 51113</strain>
    </source>
</reference>
<organism evidence="1 2">
    <name type="scientific">Citrobacter braakii</name>
    <dbReference type="NCBI Taxonomy" id="57706"/>
    <lineage>
        <taxon>Bacteria</taxon>
        <taxon>Pseudomonadati</taxon>
        <taxon>Pseudomonadota</taxon>
        <taxon>Gammaproteobacteria</taxon>
        <taxon>Enterobacterales</taxon>
        <taxon>Enterobacteriaceae</taxon>
        <taxon>Citrobacter</taxon>
        <taxon>Citrobacter freundii complex</taxon>
    </lineage>
</organism>
<gene>
    <name evidence="1" type="ORF">BZK42_22215</name>
</gene>
<protein>
    <recommendedName>
        <fullName evidence="3">ThuA-like domain-containing protein</fullName>
    </recommendedName>
</protein>
<dbReference type="RefSeq" id="WP_080860249.1">
    <property type="nucleotide sequence ID" value="NZ_CP077405.1"/>
</dbReference>
<dbReference type="Proteomes" id="UP000192573">
    <property type="component" value="Unassembled WGS sequence"/>
</dbReference>
<dbReference type="EMBL" id="NAEW01000015">
    <property type="protein sequence ID" value="OQM39966.1"/>
    <property type="molecule type" value="Genomic_DNA"/>
</dbReference>
<proteinExistence type="predicted"/>
<dbReference type="AlphaFoldDB" id="A0A1V8NU66"/>